<dbReference type="EMBL" id="BMCG01000002">
    <property type="protein sequence ID" value="GGC03601.1"/>
    <property type="molecule type" value="Genomic_DNA"/>
</dbReference>
<keyword evidence="12" id="KW-1185">Reference proteome</keyword>
<reference evidence="11" key="1">
    <citation type="journal article" date="2014" name="Int. J. Syst. Evol. Microbiol.">
        <title>Complete genome sequence of Corynebacterium casei LMG S-19264T (=DSM 44701T), isolated from a smear-ripened cheese.</title>
        <authorList>
            <consortium name="US DOE Joint Genome Institute (JGI-PGF)"/>
            <person name="Walter F."/>
            <person name="Albersmeier A."/>
            <person name="Kalinowski J."/>
            <person name="Ruckert C."/>
        </authorList>
    </citation>
    <scope>NUCLEOTIDE SEQUENCE</scope>
    <source>
        <strain evidence="11">CCM 7086</strain>
    </source>
</reference>
<gene>
    <name evidence="11" type="primary">fliH</name>
    <name evidence="11" type="ORF">GCM10007205_10990</name>
</gene>
<keyword evidence="8" id="KW-0653">Protein transport</keyword>
<evidence type="ECO:0000256" key="5">
    <source>
        <dbReference type="ARBA" id="ARBA00022448"/>
    </source>
</evidence>
<dbReference type="InterPro" id="IPR018035">
    <property type="entry name" value="Flagellar_FliH/T3SS_HrpE"/>
</dbReference>
<dbReference type="NCBIfam" id="NF004270">
    <property type="entry name" value="PRK05687.2-1"/>
    <property type="match status" value="1"/>
</dbReference>
<dbReference type="RefSeq" id="WP_188395182.1">
    <property type="nucleotide sequence ID" value="NZ_BMCG01000002.1"/>
</dbReference>
<comment type="function">
    <text evidence="1">Needed for flagellar regrowth and assembly.</text>
</comment>
<evidence type="ECO:0000256" key="9">
    <source>
        <dbReference type="ARBA" id="ARBA00023225"/>
    </source>
</evidence>
<evidence type="ECO:0000256" key="8">
    <source>
        <dbReference type="ARBA" id="ARBA00022927"/>
    </source>
</evidence>
<reference evidence="11" key="2">
    <citation type="submission" date="2020-09" db="EMBL/GenBank/DDBJ databases">
        <authorList>
            <person name="Sun Q."/>
            <person name="Sedlacek I."/>
        </authorList>
    </citation>
    <scope>NUCLEOTIDE SEQUENCE</scope>
    <source>
        <strain evidence="11">CCM 7086</strain>
    </source>
</reference>
<sequence length="231" mass="25004">MSNLIPREKQSAYQRWEMESFGDDAPLRETAAMSAATAAHDAQQAALQKQIDDARAQAHAEGFAAGRREGHDAGLAEGRATGLAEGRQAAEQERTHLLQIAESFGTEVAQANELIAADMLTLSLDLAKAMLKTALRVKPELVVPVVREAIHYLPTLQQPALLHLHPEDAAIVGGQMGDELTAAGWRVVEDLHMERGGCRVETATNQIDATATTRWQRLAAALGKDADWLDD</sequence>
<dbReference type="GO" id="GO:0071973">
    <property type="term" value="P:bacterial-type flagellum-dependent cell motility"/>
    <property type="evidence" value="ECO:0007669"/>
    <property type="project" value="InterPro"/>
</dbReference>
<keyword evidence="11" id="KW-0966">Cell projection</keyword>
<dbReference type="PANTHER" id="PTHR34982:SF1">
    <property type="entry name" value="FLAGELLAR ASSEMBLY PROTEIN FLIH"/>
    <property type="match status" value="1"/>
</dbReference>
<proteinExistence type="inferred from homology"/>
<protein>
    <recommendedName>
        <fullName evidence="4">Flagellar assembly protein FliH</fullName>
    </recommendedName>
</protein>
<name>A0A8J2XXS3_9BURK</name>
<comment type="subcellular location">
    <subcellularLocation>
        <location evidence="2">Cytoplasm</location>
    </subcellularLocation>
</comment>
<accession>A0A8J2XXS3</accession>
<dbReference type="GO" id="GO:0044781">
    <property type="term" value="P:bacterial-type flagellum organization"/>
    <property type="evidence" value="ECO:0007669"/>
    <property type="project" value="UniProtKB-KW"/>
</dbReference>
<dbReference type="Pfam" id="PF02108">
    <property type="entry name" value="FliH"/>
    <property type="match status" value="1"/>
</dbReference>
<keyword evidence="6" id="KW-0963">Cytoplasm</keyword>
<evidence type="ECO:0000256" key="2">
    <source>
        <dbReference type="ARBA" id="ARBA00004496"/>
    </source>
</evidence>
<dbReference type="InterPro" id="IPR000563">
    <property type="entry name" value="Flag_FliH"/>
</dbReference>
<feature type="domain" description="Flagellar assembly protein FliH/Type III secretion system HrpE" evidence="10">
    <location>
        <begin position="92"/>
        <end position="218"/>
    </location>
</feature>
<keyword evidence="11" id="KW-0969">Cilium</keyword>
<dbReference type="GO" id="GO:0005829">
    <property type="term" value="C:cytosol"/>
    <property type="evidence" value="ECO:0007669"/>
    <property type="project" value="TreeGrafter"/>
</dbReference>
<evidence type="ECO:0000259" key="10">
    <source>
        <dbReference type="Pfam" id="PF02108"/>
    </source>
</evidence>
<keyword evidence="7" id="KW-1005">Bacterial flagellum biogenesis</keyword>
<dbReference type="PANTHER" id="PTHR34982">
    <property type="entry name" value="YOP PROTEINS TRANSLOCATION PROTEIN L"/>
    <property type="match status" value="1"/>
</dbReference>
<evidence type="ECO:0000256" key="3">
    <source>
        <dbReference type="ARBA" id="ARBA00006602"/>
    </source>
</evidence>
<evidence type="ECO:0000313" key="11">
    <source>
        <dbReference type="EMBL" id="GGC03601.1"/>
    </source>
</evidence>
<evidence type="ECO:0000256" key="7">
    <source>
        <dbReference type="ARBA" id="ARBA00022795"/>
    </source>
</evidence>
<dbReference type="Proteomes" id="UP000620266">
    <property type="component" value="Unassembled WGS sequence"/>
</dbReference>
<keyword evidence="9" id="KW-1006">Bacterial flagellum protein export</keyword>
<comment type="similarity">
    <text evidence="3">Belongs to the FliH family.</text>
</comment>
<dbReference type="GO" id="GO:0015031">
    <property type="term" value="P:protein transport"/>
    <property type="evidence" value="ECO:0007669"/>
    <property type="project" value="UniProtKB-KW"/>
</dbReference>
<evidence type="ECO:0000256" key="1">
    <source>
        <dbReference type="ARBA" id="ARBA00003041"/>
    </source>
</evidence>
<evidence type="ECO:0000313" key="12">
    <source>
        <dbReference type="Proteomes" id="UP000620266"/>
    </source>
</evidence>
<dbReference type="GO" id="GO:0009288">
    <property type="term" value="C:bacterial-type flagellum"/>
    <property type="evidence" value="ECO:0007669"/>
    <property type="project" value="InterPro"/>
</dbReference>
<evidence type="ECO:0000256" key="6">
    <source>
        <dbReference type="ARBA" id="ARBA00022490"/>
    </source>
</evidence>
<keyword evidence="11" id="KW-0282">Flagellum</keyword>
<dbReference type="GO" id="GO:0003774">
    <property type="term" value="F:cytoskeletal motor activity"/>
    <property type="evidence" value="ECO:0007669"/>
    <property type="project" value="InterPro"/>
</dbReference>
<organism evidence="11 12">
    <name type="scientific">Oxalicibacterium flavum</name>
    <dbReference type="NCBI Taxonomy" id="179467"/>
    <lineage>
        <taxon>Bacteria</taxon>
        <taxon>Pseudomonadati</taxon>
        <taxon>Pseudomonadota</taxon>
        <taxon>Betaproteobacteria</taxon>
        <taxon>Burkholderiales</taxon>
        <taxon>Oxalobacteraceae</taxon>
        <taxon>Oxalicibacterium</taxon>
    </lineage>
</organism>
<dbReference type="AlphaFoldDB" id="A0A8J2XXS3"/>
<dbReference type="InterPro" id="IPR051472">
    <property type="entry name" value="T3SS_Stator/FliH"/>
</dbReference>
<dbReference type="PRINTS" id="PR01003">
    <property type="entry name" value="FLGFLIH"/>
</dbReference>
<evidence type="ECO:0000256" key="4">
    <source>
        <dbReference type="ARBA" id="ARBA00016507"/>
    </source>
</evidence>
<comment type="caution">
    <text evidence="11">The sequence shown here is derived from an EMBL/GenBank/DDBJ whole genome shotgun (WGS) entry which is preliminary data.</text>
</comment>
<keyword evidence="5" id="KW-0813">Transport</keyword>